<organism evidence="2 3">
    <name type="scientific">Exophiala bonariae</name>
    <dbReference type="NCBI Taxonomy" id="1690606"/>
    <lineage>
        <taxon>Eukaryota</taxon>
        <taxon>Fungi</taxon>
        <taxon>Dikarya</taxon>
        <taxon>Ascomycota</taxon>
        <taxon>Pezizomycotina</taxon>
        <taxon>Eurotiomycetes</taxon>
        <taxon>Chaetothyriomycetidae</taxon>
        <taxon>Chaetothyriales</taxon>
        <taxon>Herpotrichiellaceae</taxon>
        <taxon>Exophiala</taxon>
    </lineage>
</organism>
<dbReference type="Gene3D" id="1.10.510.10">
    <property type="entry name" value="Transferase(Phosphotransferase) domain 1"/>
    <property type="match status" value="1"/>
</dbReference>
<dbReference type="RefSeq" id="XP_064705024.1">
    <property type="nucleotide sequence ID" value="XM_064847303.1"/>
</dbReference>
<keyword evidence="3" id="KW-1185">Reference proteome</keyword>
<sequence length="518" mass="58694">MADLCIKYGKKLMARYRAYKTAEQGILELILRVEHHWLRTESQVEFLRSIWSVLADSLQVHQNNILQVLYLKLQEATMTMDQMIGTRSEEPSMQDVLSKSGPFRKVKFALKLKDCLQKTLEDLSTWQEMLDPSWFLMIRVPSTVIDQQLSSPTLGSQSSLSTIRSIREELRTTDSNKEGSIFIGADILSTTRLHIPFSFSQICHDTGSSDSVIVDPVLCDALTDTKAMTRDIRNLARVLSKIDPLVFGLLSCRGVIRCLNANNDLSRFEFVFKIPPTLHNPTSLRAILAQGRDNHALNDRLDLAKQLASSVLFIHNAQFVHKNIRPETVLVLESDSSGVGVPFLVGFEKFRPIDRHTHRAGDSRWERNLYRHPKRQGLILEEDFTMQHDVYSLGVCLLEIGLWISFVLWQATADEPSPNPILGFDDLLKLKDERKKAFEIKNILVAMAKERLPHKMGKRYTEIVVACLTCLDKGVTTLGEESDFEDEDGILVAVRYIEKVSTVLRLLVSVITGVANGM</sequence>
<evidence type="ECO:0000313" key="3">
    <source>
        <dbReference type="Proteomes" id="UP001358417"/>
    </source>
</evidence>
<dbReference type="SUPFAM" id="SSF56112">
    <property type="entry name" value="Protein kinase-like (PK-like)"/>
    <property type="match status" value="1"/>
</dbReference>
<comment type="caution">
    <text evidence="2">The sequence shown here is derived from an EMBL/GenBank/DDBJ whole genome shotgun (WGS) entry which is preliminary data.</text>
</comment>
<evidence type="ECO:0000313" key="2">
    <source>
        <dbReference type="EMBL" id="KAK5050438.1"/>
    </source>
</evidence>
<dbReference type="GeneID" id="89971902"/>
<protein>
    <recommendedName>
        <fullName evidence="1">Protein kinase domain-containing protein</fullName>
    </recommendedName>
</protein>
<dbReference type="InterPro" id="IPR001245">
    <property type="entry name" value="Ser-Thr/Tyr_kinase_cat_dom"/>
</dbReference>
<accession>A0AAV9N693</accession>
<dbReference type="Proteomes" id="UP001358417">
    <property type="component" value="Unassembled WGS sequence"/>
</dbReference>
<dbReference type="InterPro" id="IPR000719">
    <property type="entry name" value="Prot_kinase_dom"/>
</dbReference>
<evidence type="ECO:0000259" key="1">
    <source>
        <dbReference type="PROSITE" id="PS50011"/>
    </source>
</evidence>
<gene>
    <name evidence="2" type="ORF">LTR84_003719</name>
</gene>
<dbReference type="AlphaFoldDB" id="A0AAV9N693"/>
<name>A0AAV9N693_9EURO</name>
<dbReference type="GO" id="GO:0005524">
    <property type="term" value="F:ATP binding"/>
    <property type="evidence" value="ECO:0007669"/>
    <property type="project" value="InterPro"/>
</dbReference>
<feature type="domain" description="Protein kinase" evidence="1">
    <location>
        <begin position="167"/>
        <end position="518"/>
    </location>
</feature>
<dbReference type="PROSITE" id="PS50011">
    <property type="entry name" value="PROTEIN_KINASE_DOM"/>
    <property type="match status" value="1"/>
</dbReference>
<dbReference type="PANTHER" id="PTHR37542">
    <property type="entry name" value="HELO DOMAIN-CONTAINING PROTEIN-RELATED"/>
    <property type="match status" value="1"/>
</dbReference>
<dbReference type="PANTHER" id="PTHR37542:SF1">
    <property type="entry name" value="PRION-INHIBITION AND PROPAGATION HELO DOMAIN-CONTAINING PROTEIN"/>
    <property type="match status" value="1"/>
</dbReference>
<reference evidence="2 3" key="1">
    <citation type="submission" date="2023-08" db="EMBL/GenBank/DDBJ databases">
        <title>Black Yeasts Isolated from many extreme environments.</title>
        <authorList>
            <person name="Coleine C."/>
            <person name="Stajich J.E."/>
            <person name="Selbmann L."/>
        </authorList>
    </citation>
    <scope>NUCLEOTIDE SEQUENCE [LARGE SCALE GENOMIC DNA]</scope>
    <source>
        <strain evidence="2 3">CCFEE 5792</strain>
    </source>
</reference>
<dbReference type="GO" id="GO:0004672">
    <property type="term" value="F:protein kinase activity"/>
    <property type="evidence" value="ECO:0007669"/>
    <property type="project" value="InterPro"/>
</dbReference>
<dbReference type="Pfam" id="PF07714">
    <property type="entry name" value="PK_Tyr_Ser-Thr"/>
    <property type="match status" value="1"/>
</dbReference>
<dbReference type="InterPro" id="IPR011009">
    <property type="entry name" value="Kinase-like_dom_sf"/>
</dbReference>
<dbReference type="EMBL" id="JAVRRD010000017">
    <property type="protein sequence ID" value="KAK5050438.1"/>
    <property type="molecule type" value="Genomic_DNA"/>
</dbReference>
<proteinExistence type="predicted"/>